<dbReference type="InterPro" id="IPR042089">
    <property type="entry name" value="Peptidase_M13_dom_2"/>
</dbReference>
<dbReference type="PROSITE" id="PS51885">
    <property type="entry name" value="NEPRILYSIN"/>
    <property type="match status" value="1"/>
</dbReference>
<protein>
    <recommendedName>
        <fullName evidence="3">Peptidase M13 N-terminal domain-containing protein</fullName>
    </recommendedName>
</protein>
<organism evidence="4 5">
    <name type="scientific">Haemaphysalis longicornis</name>
    <name type="common">Bush tick</name>
    <dbReference type="NCBI Taxonomy" id="44386"/>
    <lineage>
        <taxon>Eukaryota</taxon>
        <taxon>Metazoa</taxon>
        <taxon>Ecdysozoa</taxon>
        <taxon>Arthropoda</taxon>
        <taxon>Chelicerata</taxon>
        <taxon>Arachnida</taxon>
        <taxon>Acari</taxon>
        <taxon>Parasitiformes</taxon>
        <taxon>Ixodida</taxon>
        <taxon>Ixodoidea</taxon>
        <taxon>Ixodidae</taxon>
        <taxon>Haemaphysalinae</taxon>
        <taxon>Haemaphysalis</taxon>
    </lineage>
</organism>
<evidence type="ECO:0000313" key="4">
    <source>
        <dbReference type="EMBL" id="KAH9370421.1"/>
    </source>
</evidence>
<keyword evidence="2" id="KW-0472">Membrane</keyword>
<dbReference type="InterPro" id="IPR000718">
    <property type="entry name" value="Peptidase_M13"/>
</dbReference>
<dbReference type="InterPro" id="IPR024079">
    <property type="entry name" value="MetalloPept_cat_dom_sf"/>
</dbReference>
<evidence type="ECO:0000256" key="1">
    <source>
        <dbReference type="ARBA" id="ARBA00007357"/>
    </source>
</evidence>
<name>A0A9J6G577_HAELO</name>
<dbReference type="Proteomes" id="UP000821853">
    <property type="component" value="Chromosome 3"/>
</dbReference>
<dbReference type="OrthoDB" id="6507968at2759"/>
<keyword evidence="2" id="KW-0812">Transmembrane</keyword>
<dbReference type="InterPro" id="IPR008753">
    <property type="entry name" value="Peptidase_M13_N"/>
</dbReference>
<sequence>MSLYLEILLAIAIGVACVCWIIFVYIASGPLVFHGYITQGETVSTVLLISPTTNFVPYRRAKDKDTRTGSDSLQQVYLCDTDLCKHEGERLKRYTIEHISPCENFYRYACQAWEEKFSVSRLEGGAAISVDTEVEDSLAASLRDYILNARNNEVTLIRDLYKACLRPTGDPSLYLRKQVFDKLPIPFWLYNYSSADPLRIWRLAGMLVRRYGIVSILEVTVGVRYYGNEPTVELTYPRHLHLSENYADEEYLKTLHDAIREAALLFGGEATVQPLTSQVVSVAKNLALISDDGKAWQVLVGKRDAFGDNVRAFLRSVFKGDVVTDTPVLIRNPRLIIDKLQRLTSTAGTTDFVNYLGFLVLVHFSAFLHPEESKNLRRILGHQMTGRAFSSDQDWLLCLRVIDSALPACLIKAQAMQQVAARAHVTNRIWLGRLEDLFYRHLPRIAWMTNRSIKVLADKLKRHRSRPLLRVIAPRTPLRRGFNISSYRGWIDGHVRPLCRHLPA</sequence>
<gene>
    <name evidence="4" type="ORF">HPB48_008691</name>
</gene>
<evidence type="ECO:0000313" key="5">
    <source>
        <dbReference type="Proteomes" id="UP000821853"/>
    </source>
</evidence>
<evidence type="ECO:0000256" key="2">
    <source>
        <dbReference type="SAM" id="Phobius"/>
    </source>
</evidence>
<dbReference type="GO" id="GO:0016485">
    <property type="term" value="P:protein processing"/>
    <property type="evidence" value="ECO:0007669"/>
    <property type="project" value="TreeGrafter"/>
</dbReference>
<dbReference type="Gene3D" id="3.40.390.10">
    <property type="entry name" value="Collagenase (Catalytic Domain)"/>
    <property type="match status" value="1"/>
</dbReference>
<comment type="caution">
    <text evidence="4">The sequence shown here is derived from an EMBL/GenBank/DDBJ whole genome shotgun (WGS) entry which is preliminary data.</text>
</comment>
<accession>A0A9J6G577</accession>
<dbReference type="AlphaFoldDB" id="A0A9J6G577"/>
<feature type="domain" description="Peptidase M13 N-terminal" evidence="3">
    <location>
        <begin position="101"/>
        <end position="462"/>
    </location>
</feature>
<keyword evidence="2" id="KW-1133">Transmembrane helix</keyword>
<dbReference type="VEuPathDB" id="VectorBase:HLOH_056394"/>
<dbReference type="SUPFAM" id="SSF55486">
    <property type="entry name" value="Metalloproteases ('zincins'), catalytic domain"/>
    <property type="match status" value="1"/>
</dbReference>
<dbReference type="OMA" id="EHISPCE"/>
<dbReference type="PANTHER" id="PTHR11733">
    <property type="entry name" value="ZINC METALLOPROTEASE FAMILY M13 NEPRILYSIN-RELATED"/>
    <property type="match status" value="1"/>
</dbReference>
<dbReference type="Gene3D" id="1.10.1380.10">
    <property type="entry name" value="Neutral endopeptidase , domain2"/>
    <property type="match status" value="1"/>
</dbReference>
<evidence type="ECO:0000259" key="3">
    <source>
        <dbReference type="Pfam" id="PF05649"/>
    </source>
</evidence>
<proteinExistence type="inferred from homology"/>
<reference evidence="4 5" key="1">
    <citation type="journal article" date="2020" name="Cell">
        <title>Large-Scale Comparative Analyses of Tick Genomes Elucidate Their Genetic Diversity and Vector Capacities.</title>
        <authorList>
            <consortium name="Tick Genome and Microbiome Consortium (TIGMIC)"/>
            <person name="Jia N."/>
            <person name="Wang J."/>
            <person name="Shi W."/>
            <person name="Du L."/>
            <person name="Sun Y."/>
            <person name="Zhan W."/>
            <person name="Jiang J.F."/>
            <person name="Wang Q."/>
            <person name="Zhang B."/>
            <person name="Ji P."/>
            <person name="Bell-Sakyi L."/>
            <person name="Cui X.M."/>
            <person name="Yuan T.T."/>
            <person name="Jiang B.G."/>
            <person name="Yang W.F."/>
            <person name="Lam T.T."/>
            <person name="Chang Q.C."/>
            <person name="Ding S.J."/>
            <person name="Wang X.J."/>
            <person name="Zhu J.G."/>
            <person name="Ruan X.D."/>
            <person name="Zhao L."/>
            <person name="Wei J.T."/>
            <person name="Ye R.Z."/>
            <person name="Que T.C."/>
            <person name="Du C.H."/>
            <person name="Zhou Y.H."/>
            <person name="Cheng J.X."/>
            <person name="Dai P.F."/>
            <person name="Guo W.B."/>
            <person name="Han X.H."/>
            <person name="Huang E.J."/>
            <person name="Li L.F."/>
            <person name="Wei W."/>
            <person name="Gao Y.C."/>
            <person name="Liu J.Z."/>
            <person name="Shao H.Z."/>
            <person name="Wang X."/>
            <person name="Wang C.C."/>
            <person name="Yang T.C."/>
            <person name="Huo Q.B."/>
            <person name="Li W."/>
            <person name="Chen H.Y."/>
            <person name="Chen S.E."/>
            <person name="Zhou L.G."/>
            <person name="Ni X.B."/>
            <person name="Tian J.H."/>
            <person name="Sheng Y."/>
            <person name="Liu T."/>
            <person name="Pan Y.S."/>
            <person name="Xia L.Y."/>
            <person name="Li J."/>
            <person name="Zhao F."/>
            <person name="Cao W.C."/>
        </authorList>
    </citation>
    <scope>NUCLEOTIDE SEQUENCE [LARGE SCALE GENOMIC DNA]</scope>
    <source>
        <strain evidence="4">HaeL-2018</strain>
    </source>
</reference>
<dbReference type="GO" id="GO:0005886">
    <property type="term" value="C:plasma membrane"/>
    <property type="evidence" value="ECO:0007669"/>
    <property type="project" value="TreeGrafter"/>
</dbReference>
<keyword evidence="5" id="KW-1185">Reference proteome</keyword>
<feature type="transmembrane region" description="Helical" evidence="2">
    <location>
        <begin position="7"/>
        <end position="27"/>
    </location>
</feature>
<dbReference type="GO" id="GO:0004222">
    <property type="term" value="F:metalloendopeptidase activity"/>
    <property type="evidence" value="ECO:0007669"/>
    <property type="project" value="InterPro"/>
</dbReference>
<dbReference type="Pfam" id="PF05649">
    <property type="entry name" value="Peptidase_M13_N"/>
    <property type="match status" value="1"/>
</dbReference>
<dbReference type="EMBL" id="JABSTR010000005">
    <property type="protein sequence ID" value="KAH9370421.1"/>
    <property type="molecule type" value="Genomic_DNA"/>
</dbReference>
<comment type="similarity">
    <text evidence="1">Belongs to the peptidase M13 family.</text>
</comment>
<dbReference type="PANTHER" id="PTHR11733:SF241">
    <property type="entry name" value="GH26575P-RELATED"/>
    <property type="match status" value="1"/>
</dbReference>